<dbReference type="InterPro" id="IPR019734">
    <property type="entry name" value="TPR_rpt"/>
</dbReference>
<organism evidence="3 4">
    <name type="scientific">Dysgonomonas hofstadii</name>
    <dbReference type="NCBI Taxonomy" id="637886"/>
    <lineage>
        <taxon>Bacteria</taxon>
        <taxon>Pseudomonadati</taxon>
        <taxon>Bacteroidota</taxon>
        <taxon>Bacteroidia</taxon>
        <taxon>Bacteroidales</taxon>
        <taxon>Dysgonomonadaceae</taxon>
        <taxon>Dysgonomonas</taxon>
    </lineage>
</organism>
<accession>A0A840CLW1</accession>
<proteinExistence type="predicted"/>
<dbReference type="PROSITE" id="PS50005">
    <property type="entry name" value="TPR"/>
    <property type="match status" value="1"/>
</dbReference>
<dbReference type="InterPro" id="IPR011990">
    <property type="entry name" value="TPR-like_helical_dom_sf"/>
</dbReference>
<keyword evidence="1" id="KW-0802">TPR repeat</keyword>
<reference evidence="3 4" key="1">
    <citation type="submission" date="2020-08" db="EMBL/GenBank/DDBJ databases">
        <title>Genomic Encyclopedia of Type Strains, Phase IV (KMG-IV): sequencing the most valuable type-strain genomes for metagenomic binning, comparative biology and taxonomic classification.</title>
        <authorList>
            <person name="Goeker M."/>
        </authorList>
    </citation>
    <scope>NUCLEOTIDE SEQUENCE [LARGE SCALE GENOMIC DNA]</scope>
    <source>
        <strain evidence="3 4">DSM 104969</strain>
    </source>
</reference>
<dbReference type="Gene3D" id="1.25.40.10">
    <property type="entry name" value="Tetratricopeptide repeat domain"/>
    <property type="match status" value="1"/>
</dbReference>
<dbReference type="EMBL" id="JACIEP010000001">
    <property type="protein sequence ID" value="MBB4034454.1"/>
    <property type="molecule type" value="Genomic_DNA"/>
</dbReference>
<sequence>MKKFVFVLFIFIILYSCDRDSRSVVLLKQALELAENNSAEALTLLDSIPSPENLNKEHYMQYIVIKTQAKYKNYQDIHNDSLILQAQRYFVENNNNPYMCALASYYTGSYYYENENSPKELENSLLTVYYAQKTDDNLLIAKSLHSVGNIYYEKEMYNEAILNLEQALNCYEKEEHIDINKLEVIRLLLITYNSKKEKEQALYYYDKGMQLAKQNNAIDFITTFTYLRGLIYYTHGEYDIAIPFFHQAYYNNSNKEEAGRVNLSLLLSYNDMNQLDSARYYSNLLIKELPKITYLYTLRTSYKAISDYYEKVGDFKQALPYRKLYEDTTTEVYKAKNATELAEAQHRYNLALMEKEQDNAAMRHHTYMASIAGVALLIIVIVVFKNVQQKQKNRYQAERNRLLKVQLQTQNQMVEQQADNMVYMQSIYRSIVNEWVAIDKEVKKLAIEFGATEEPELYTRMRLMIENFRQNTNKQMIVQARDFFQKQPYGEAVLSSLKEKELLLFMLYYSGYKRVEVSLLLGVNHKLENMIFRKLDLKNKLLKAGMPEEKIEEVLFTENEVPKKREKDDIPI</sequence>
<dbReference type="Proteomes" id="UP000555103">
    <property type="component" value="Unassembled WGS sequence"/>
</dbReference>
<keyword evidence="2" id="KW-0812">Transmembrane</keyword>
<keyword evidence="2" id="KW-1133">Transmembrane helix</keyword>
<dbReference type="PROSITE" id="PS51257">
    <property type="entry name" value="PROKAR_LIPOPROTEIN"/>
    <property type="match status" value="1"/>
</dbReference>
<gene>
    <name evidence="3" type="ORF">GGR21_000339</name>
</gene>
<keyword evidence="4" id="KW-1185">Reference proteome</keyword>
<evidence type="ECO:0000313" key="4">
    <source>
        <dbReference type="Proteomes" id="UP000555103"/>
    </source>
</evidence>
<name>A0A840CLW1_9BACT</name>
<dbReference type="AlphaFoldDB" id="A0A840CLW1"/>
<evidence type="ECO:0000256" key="1">
    <source>
        <dbReference type="PROSITE-ProRule" id="PRU00339"/>
    </source>
</evidence>
<evidence type="ECO:0000313" key="3">
    <source>
        <dbReference type="EMBL" id="MBB4034454.1"/>
    </source>
</evidence>
<keyword evidence="2" id="KW-0472">Membrane</keyword>
<dbReference type="RefSeq" id="WP_183305385.1">
    <property type="nucleotide sequence ID" value="NZ_JACIEP010000001.1"/>
</dbReference>
<dbReference type="SMART" id="SM00028">
    <property type="entry name" value="TPR"/>
    <property type="match status" value="3"/>
</dbReference>
<evidence type="ECO:0000256" key="2">
    <source>
        <dbReference type="SAM" id="Phobius"/>
    </source>
</evidence>
<feature type="transmembrane region" description="Helical" evidence="2">
    <location>
        <begin position="367"/>
        <end position="384"/>
    </location>
</feature>
<dbReference type="SUPFAM" id="SSF48452">
    <property type="entry name" value="TPR-like"/>
    <property type="match status" value="1"/>
</dbReference>
<comment type="caution">
    <text evidence="3">The sequence shown here is derived from an EMBL/GenBank/DDBJ whole genome shotgun (WGS) entry which is preliminary data.</text>
</comment>
<feature type="repeat" description="TPR" evidence="1">
    <location>
        <begin position="141"/>
        <end position="174"/>
    </location>
</feature>
<protein>
    <submittedName>
        <fullName evidence="3">Tetratricopeptide (TPR) repeat protein</fullName>
    </submittedName>
</protein>